<dbReference type="EMBL" id="GGEC01089405">
    <property type="protein sequence ID" value="MBX69889.1"/>
    <property type="molecule type" value="Transcribed_RNA"/>
</dbReference>
<reference evidence="1" key="1">
    <citation type="submission" date="2018-02" db="EMBL/GenBank/DDBJ databases">
        <title>Rhizophora mucronata_Transcriptome.</title>
        <authorList>
            <person name="Meera S.P."/>
            <person name="Sreeshan A."/>
            <person name="Augustine A."/>
        </authorList>
    </citation>
    <scope>NUCLEOTIDE SEQUENCE</scope>
    <source>
        <tissue evidence="1">Leaf</tissue>
    </source>
</reference>
<dbReference type="AlphaFoldDB" id="A0A2P2QS95"/>
<protein>
    <submittedName>
        <fullName evidence="1">Uncharacterized protein</fullName>
    </submittedName>
</protein>
<sequence length="32" mass="3616">MPLLSNCREEMPCFVTGQVLGSKFARLSIQFI</sequence>
<organism evidence="1">
    <name type="scientific">Rhizophora mucronata</name>
    <name type="common">Asiatic mangrove</name>
    <dbReference type="NCBI Taxonomy" id="61149"/>
    <lineage>
        <taxon>Eukaryota</taxon>
        <taxon>Viridiplantae</taxon>
        <taxon>Streptophyta</taxon>
        <taxon>Embryophyta</taxon>
        <taxon>Tracheophyta</taxon>
        <taxon>Spermatophyta</taxon>
        <taxon>Magnoliopsida</taxon>
        <taxon>eudicotyledons</taxon>
        <taxon>Gunneridae</taxon>
        <taxon>Pentapetalae</taxon>
        <taxon>rosids</taxon>
        <taxon>fabids</taxon>
        <taxon>Malpighiales</taxon>
        <taxon>Rhizophoraceae</taxon>
        <taxon>Rhizophora</taxon>
    </lineage>
</organism>
<accession>A0A2P2QS95</accession>
<evidence type="ECO:0000313" key="1">
    <source>
        <dbReference type="EMBL" id="MBX69889.1"/>
    </source>
</evidence>
<name>A0A2P2QS95_RHIMU</name>
<proteinExistence type="predicted"/>